<evidence type="ECO:0000259" key="6">
    <source>
        <dbReference type="PROSITE" id="PS50054"/>
    </source>
</evidence>
<keyword evidence="10" id="KW-1185">Reference proteome</keyword>
<feature type="region of interest" description="Disordered" evidence="5">
    <location>
        <begin position="1"/>
        <end position="94"/>
    </location>
</feature>
<dbReference type="Pfam" id="PF00782">
    <property type="entry name" value="DSPc"/>
    <property type="match status" value="1"/>
</dbReference>
<dbReference type="PANTHER" id="PTHR10159:SF530">
    <property type="entry name" value="DUAL SPECIFICITY PROTEIN PHOSPHATASE DDB_G0271350-RELATED"/>
    <property type="match status" value="1"/>
</dbReference>
<dbReference type="Gene3D" id="3.90.190.10">
    <property type="entry name" value="Protein tyrosine phosphatase superfamily"/>
    <property type="match status" value="1"/>
</dbReference>
<dbReference type="Gene3D" id="3.40.250.10">
    <property type="entry name" value="Rhodanese-like domain"/>
    <property type="match status" value="1"/>
</dbReference>
<keyword evidence="4" id="KW-0904">Protein phosphatase</keyword>
<dbReference type="GO" id="GO:0005737">
    <property type="term" value="C:cytoplasm"/>
    <property type="evidence" value="ECO:0007669"/>
    <property type="project" value="TreeGrafter"/>
</dbReference>
<dbReference type="SUPFAM" id="SSF52799">
    <property type="entry name" value="(Phosphotyrosine protein) phosphatases II"/>
    <property type="match status" value="1"/>
</dbReference>
<keyword evidence="3" id="KW-0378">Hydrolase</keyword>
<feature type="compositionally biased region" description="Basic and acidic residues" evidence="5">
    <location>
        <begin position="21"/>
        <end position="33"/>
    </location>
</feature>
<dbReference type="GO" id="GO:0043409">
    <property type="term" value="P:negative regulation of MAPK cascade"/>
    <property type="evidence" value="ECO:0007669"/>
    <property type="project" value="TreeGrafter"/>
</dbReference>
<feature type="compositionally biased region" description="Low complexity" evidence="5">
    <location>
        <begin position="441"/>
        <end position="461"/>
    </location>
</feature>
<protein>
    <recommendedName>
        <fullName evidence="2">protein-tyrosine-phosphatase</fullName>
        <ecNumber evidence="2">3.1.3.48</ecNumber>
    </recommendedName>
</protein>
<dbReference type="InterPro" id="IPR001763">
    <property type="entry name" value="Rhodanese-like_dom"/>
</dbReference>
<comment type="similarity">
    <text evidence="1">Belongs to the protein-tyrosine phosphatase family. Non-receptor class dual specificity subfamily.</text>
</comment>
<feature type="domain" description="Rhodanese" evidence="8">
    <location>
        <begin position="219"/>
        <end position="348"/>
    </location>
</feature>
<feature type="compositionally biased region" description="Polar residues" evidence="5">
    <location>
        <begin position="798"/>
        <end position="808"/>
    </location>
</feature>
<dbReference type="InterPro" id="IPR036873">
    <property type="entry name" value="Rhodanese-like_dom_sf"/>
</dbReference>
<dbReference type="GO" id="GO:0004725">
    <property type="term" value="F:protein tyrosine phosphatase activity"/>
    <property type="evidence" value="ECO:0007669"/>
    <property type="project" value="UniProtKB-EC"/>
</dbReference>
<dbReference type="Proteomes" id="UP000807306">
    <property type="component" value="Unassembled WGS sequence"/>
</dbReference>
<evidence type="ECO:0000256" key="2">
    <source>
        <dbReference type="ARBA" id="ARBA00013064"/>
    </source>
</evidence>
<gene>
    <name evidence="9" type="ORF">CPB83DRAFT_853892</name>
</gene>
<dbReference type="InterPro" id="IPR029021">
    <property type="entry name" value="Prot-tyrosine_phosphatase-like"/>
</dbReference>
<dbReference type="PANTHER" id="PTHR10159">
    <property type="entry name" value="DUAL SPECIFICITY PROTEIN PHOSPHATASE"/>
    <property type="match status" value="1"/>
</dbReference>
<dbReference type="OrthoDB" id="273181at2759"/>
<feature type="compositionally biased region" description="Basic and acidic residues" evidence="5">
    <location>
        <begin position="494"/>
        <end position="508"/>
    </location>
</feature>
<dbReference type="PROSITE" id="PS50054">
    <property type="entry name" value="TYR_PHOSPHATASE_DUAL"/>
    <property type="match status" value="1"/>
</dbReference>
<feature type="compositionally biased region" description="Basic and acidic residues" evidence="5">
    <location>
        <begin position="85"/>
        <end position="94"/>
    </location>
</feature>
<feature type="compositionally biased region" description="Low complexity" evidence="5">
    <location>
        <begin position="774"/>
        <end position="797"/>
    </location>
</feature>
<evidence type="ECO:0000259" key="8">
    <source>
        <dbReference type="PROSITE" id="PS50206"/>
    </source>
</evidence>
<feature type="region of interest" description="Disordered" evidence="5">
    <location>
        <begin position="417"/>
        <end position="509"/>
    </location>
</feature>
<dbReference type="CDD" id="cd14498">
    <property type="entry name" value="DSP"/>
    <property type="match status" value="1"/>
</dbReference>
<dbReference type="InterPro" id="IPR000340">
    <property type="entry name" value="Dual-sp_phosphatase_cat-dom"/>
</dbReference>
<evidence type="ECO:0000313" key="10">
    <source>
        <dbReference type="Proteomes" id="UP000807306"/>
    </source>
</evidence>
<evidence type="ECO:0000259" key="7">
    <source>
        <dbReference type="PROSITE" id="PS50056"/>
    </source>
</evidence>
<feature type="compositionally biased region" description="Polar residues" evidence="5">
    <location>
        <begin position="161"/>
        <end position="171"/>
    </location>
</feature>
<evidence type="ECO:0000256" key="3">
    <source>
        <dbReference type="ARBA" id="ARBA00022801"/>
    </source>
</evidence>
<evidence type="ECO:0000256" key="1">
    <source>
        <dbReference type="ARBA" id="ARBA00008601"/>
    </source>
</evidence>
<dbReference type="SMART" id="SM00195">
    <property type="entry name" value="DSPc"/>
    <property type="match status" value="1"/>
</dbReference>
<organism evidence="9 10">
    <name type="scientific">Crepidotus variabilis</name>
    <dbReference type="NCBI Taxonomy" id="179855"/>
    <lineage>
        <taxon>Eukaryota</taxon>
        <taxon>Fungi</taxon>
        <taxon>Dikarya</taxon>
        <taxon>Basidiomycota</taxon>
        <taxon>Agaricomycotina</taxon>
        <taxon>Agaricomycetes</taxon>
        <taxon>Agaricomycetidae</taxon>
        <taxon>Agaricales</taxon>
        <taxon>Agaricineae</taxon>
        <taxon>Crepidotaceae</taxon>
        <taxon>Crepidotus</taxon>
    </lineage>
</organism>
<dbReference type="AlphaFoldDB" id="A0A9P6JQL7"/>
<feature type="domain" description="Tyrosine specific protein phosphatases" evidence="7">
    <location>
        <begin position="683"/>
        <end position="747"/>
    </location>
</feature>
<dbReference type="PROSITE" id="PS50056">
    <property type="entry name" value="TYR_PHOSPHATASE_2"/>
    <property type="match status" value="1"/>
</dbReference>
<accession>A0A9P6JQL7</accession>
<evidence type="ECO:0000256" key="4">
    <source>
        <dbReference type="ARBA" id="ARBA00022912"/>
    </source>
</evidence>
<comment type="caution">
    <text evidence="9">The sequence shown here is derived from an EMBL/GenBank/DDBJ whole genome shotgun (WGS) entry which is preliminary data.</text>
</comment>
<dbReference type="EC" id="3.1.3.48" evidence="2"/>
<evidence type="ECO:0000256" key="5">
    <source>
        <dbReference type="SAM" id="MobiDB-lite"/>
    </source>
</evidence>
<sequence>MVKDIAHPSLPLNGSKRSRPPRIDLSRTGDKKNVPPLRVDPQSPVFRLGNDGPAFEDTLQLSDSDSSDTEAGSIRNGSNNLKIPSSKDDSLPDDISKDLAKLQQIRQSVKTNLKLRPIRSRGNLPKIDTDDIDFSTVIAKSPFANGRTNGSSADDVEPPHSATSPMSTTTSYFTPISDTPYTSHFSSNSIQPPNSSLTSKVVQAATPVSAESLYHRLQAPKRPLLIDTRPLATHQAFRLKHSINIAIPSLILKRFKKQGSALHSLDALRQFVTTEQGKTHWDSVMGPGGPWNRDVVVYDDEMNPNEKDNMGITAWAILPVIQSLLTYGKIQYLEGGLSTAGHHLDLQKLVITGEEEEEGQEEHSSQEVSAFQLSVDSGAPSLPSSGGGFGNGRKPSLGLFQLDTLAATRTKKLPEIEIASATSTNPPTPPFPRSPLPVMPSTTSSSSSASSSRNSSRTDSSLLAVSDATPSPPPSSIGFRRPAPPRRPSVPNLRRLDTKSAERLRDVPKLSVRTKTMRSATLAHPPLSLSINPPHSPTHLNLKYSNHAPSPTSGRFGGGGNPLSPTSDPANYLTPYYTPPHTPRTPKAEMPDFPPTPRTARPDLDPPTTEEAFPVFTISTILPGFLFLGPDLTTSEHVDDLKALGVKRILNLAIECDDDNGLNLKEVFERYNKIPMRDTVEEDNITRGVREVCEILDDARLHSAPTYVHCKAGKSRSVTAVMAYLIHANHWTLSKAYAFVLERRKGISPNIGFVSELMNFEEQELGGKSYGVQPTSGSIPSGSISGGSTNSTFSSNSRGPMQGSNDGSSFGPPEPSYPVGSLGGGSSHHRRGGHHVRESLPGLDGMSSGAGPMSAVEPQNRVLLGDAGQEMEIKDATGRYRHARRAPVDENTLQPMRRVSKAGLESSSYAYVFGGSDSERAS</sequence>
<dbReference type="EMBL" id="MU157850">
    <property type="protein sequence ID" value="KAF9528874.1"/>
    <property type="molecule type" value="Genomic_DNA"/>
</dbReference>
<feature type="compositionally biased region" description="Pro residues" evidence="5">
    <location>
        <begin position="426"/>
        <end position="438"/>
    </location>
</feature>
<dbReference type="InterPro" id="IPR020422">
    <property type="entry name" value="TYR_PHOSPHATASE_DUAL_dom"/>
</dbReference>
<dbReference type="SUPFAM" id="SSF52821">
    <property type="entry name" value="Rhodanese/Cell cycle control phosphatase"/>
    <property type="match status" value="1"/>
</dbReference>
<proteinExistence type="inferred from homology"/>
<feature type="region of interest" description="Disordered" evidence="5">
    <location>
        <begin position="143"/>
        <end position="171"/>
    </location>
</feature>
<feature type="region of interest" description="Disordered" evidence="5">
    <location>
        <begin position="767"/>
        <end position="853"/>
    </location>
</feature>
<dbReference type="FunFam" id="3.90.190.10:FF:000120">
    <property type="entry name" value="MAP kinase phosphatase, putative"/>
    <property type="match status" value="1"/>
</dbReference>
<dbReference type="InterPro" id="IPR000387">
    <property type="entry name" value="Tyr_Pase_dom"/>
</dbReference>
<dbReference type="PROSITE" id="PS50206">
    <property type="entry name" value="RHODANESE_3"/>
    <property type="match status" value="1"/>
</dbReference>
<name>A0A9P6JQL7_9AGAR</name>
<reference evidence="9" key="1">
    <citation type="submission" date="2020-11" db="EMBL/GenBank/DDBJ databases">
        <authorList>
            <consortium name="DOE Joint Genome Institute"/>
            <person name="Ahrendt S."/>
            <person name="Riley R."/>
            <person name="Andreopoulos W."/>
            <person name="Labutti K."/>
            <person name="Pangilinan J."/>
            <person name="Ruiz-Duenas F.J."/>
            <person name="Barrasa J.M."/>
            <person name="Sanchez-Garcia M."/>
            <person name="Camarero S."/>
            <person name="Miyauchi S."/>
            <person name="Serrano A."/>
            <person name="Linde D."/>
            <person name="Babiker R."/>
            <person name="Drula E."/>
            <person name="Ayuso-Fernandez I."/>
            <person name="Pacheco R."/>
            <person name="Padilla G."/>
            <person name="Ferreira P."/>
            <person name="Barriuso J."/>
            <person name="Kellner H."/>
            <person name="Castanera R."/>
            <person name="Alfaro M."/>
            <person name="Ramirez L."/>
            <person name="Pisabarro A.G."/>
            <person name="Kuo A."/>
            <person name="Tritt A."/>
            <person name="Lipzen A."/>
            <person name="He G."/>
            <person name="Yan M."/>
            <person name="Ng V."/>
            <person name="Cullen D."/>
            <person name="Martin F."/>
            <person name="Rosso M.-N."/>
            <person name="Henrissat B."/>
            <person name="Hibbett D."/>
            <person name="Martinez A.T."/>
            <person name="Grigoriev I.V."/>
        </authorList>
    </citation>
    <scope>NUCLEOTIDE SEQUENCE</scope>
    <source>
        <strain evidence="9">CBS 506.95</strain>
    </source>
</reference>
<evidence type="ECO:0000313" key="9">
    <source>
        <dbReference type="EMBL" id="KAF9528874.1"/>
    </source>
</evidence>
<feature type="domain" description="Tyrosine-protein phosphatase" evidence="6">
    <location>
        <begin position="617"/>
        <end position="766"/>
    </location>
</feature>